<evidence type="ECO:0000313" key="9">
    <source>
        <dbReference type="EMBL" id="GLR64571.1"/>
    </source>
</evidence>
<evidence type="ECO:0000256" key="1">
    <source>
        <dbReference type="ARBA" id="ARBA00004651"/>
    </source>
</evidence>
<protein>
    <recommendedName>
        <fullName evidence="8">Probable membrane transporter protein</fullName>
    </recommendedName>
</protein>
<evidence type="ECO:0000256" key="2">
    <source>
        <dbReference type="ARBA" id="ARBA00009142"/>
    </source>
</evidence>
<evidence type="ECO:0000256" key="8">
    <source>
        <dbReference type="RuleBase" id="RU363041"/>
    </source>
</evidence>
<feature type="transmembrane region" description="Helical" evidence="8">
    <location>
        <begin position="82"/>
        <end position="101"/>
    </location>
</feature>
<keyword evidence="3" id="KW-0813">Transport</keyword>
<name>A0ABQ5ZYK4_9GAMM</name>
<feature type="transmembrane region" description="Helical" evidence="8">
    <location>
        <begin position="201"/>
        <end position="220"/>
    </location>
</feature>
<comment type="subcellular location">
    <subcellularLocation>
        <location evidence="1 8">Cell membrane</location>
        <topology evidence="1 8">Multi-pass membrane protein</topology>
    </subcellularLocation>
</comment>
<accession>A0ABQ5ZYK4</accession>
<dbReference type="Pfam" id="PF01925">
    <property type="entry name" value="TauE"/>
    <property type="match status" value="1"/>
</dbReference>
<reference evidence="10" key="1">
    <citation type="journal article" date="2019" name="Int. J. Syst. Evol. Microbiol.">
        <title>The Global Catalogue of Microorganisms (GCM) 10K type strain sequencing project: providing services to taxonomists for standard genome sequencing and annotation.</title>
        <authorList>
            <consortium name="The Broad Institute Genomics Platform"/>
            <consortium name="The Broad Institute Genome Sequencing Center for Infectious Disease"/>
            <person name="Wu L."/>
            <person name="Ma J."/>
        </authorList>
    </citation>
    <scope>NUCLEOTIDE SEQUENCE [LARGE SCALE GENOMIC DNA]</scope>
    <source>
        <strain evidence="10">NBRC 100033</strain>
    </source>
</reference>
<dbReference type="PANTHER" id="PTHR30269">
    <property type="entry name" value="TRANSMEMBRANE PROTEIN YFCA"/>
    <property type="match status" value="1"/>
</dbReference>
<evidence type="ECO:0000256" key="6">
    <source>
        <dbReference type="ARBA" id="ARBA00022989"/>
    </source>
</evidence>
<evidence type="ECO:0000256" key="3">
    <source>
        <dbReference type="ARBA" id="ARBA00022448"/>
    </source>
</evidence>
<dbReference type="EMBL" id="BSOR01000035">
    <property type="protein sequence ID" value="GLR64571.1"/>
    <property type="molecule type" value="Genomic_DNA"/>
</dbReference>
<evidence type="ECO:0000256" key="4">
    <source>
        <dbReference type="ARBA" id="ARBA00022475"/>
    </source>
</evidence>
<evidence type="ECO:0000313" key="10">
    <source>
        <dbReference type="Proteomes" id="UP001156682"/>
    </source>
</evidence>
<gene>
    <name evidence="9" type="ORF">GCM10007878_20090</name>
</gene>
<dbReference type="InterPro" id="IPR052017">
    <property type="entry name" value="TSUP"/>
</dbReference>
<keyword evidence="5 8" id="KW-0812">Transmembrane</keyword>
<proteinExistence type="inferred from homology"/>
<evidence type="ECO:0000256" key="5">
    <source>
        <dbReference type="ARBA" id="ARBA00022692"/>
    </source>
</evidence>
<organism evidence="9 10">
    <name type="scientific">Marinospirillum insulare</name>
    <dbReference type="NCBI Taxonomy" id="217169"/>
    <lineage>
        <taxon>Bacteria</taxon>
        <taxon>Pseudomonadati</taxon>
        <taxon>Pseudomonadota</taxon>
        <taxon>Gammaproteobacteria</taxon>
        <taxon>Oceanospirillales</taxon>
        <taxon>Oceanospirillaceae</taxon>
        <taxon>Marinospirillum</taxon>
    </lineage>
</organism>
<dbReference type="PANTHER" id="PTHR30269:SF37">
    <property type="entry name" value="MEMBRANE TRANSPORTER PROTEIN"/>
    <property type="match status" value="1"/>
</dbReference>
<dbReference type="RefSeq" id="WP_027851237.1">
    <property type="nucleotide sequence ID" value="NZ_BSOR01000035.1"/>
</dbReference>
<evidence type="ECO:0000256" key="7">
    <source>
        <dbReference type="ARBA" id="ARBA00023136"/>
    </source>
</evidence>
<dbReference type="InterPro" id="IPR002781">
    <property type="entry name" value="TM_pro_TauE-like"/>
</dbReference>
<keyword evidence="7 8" id="KW-0472">Membrane</keyword>
<comment type="caution">
    <text evidence="9">The sequence shown here is derived from an EMBL/GenBank/DDBJ whole genome shotgun (WGS) entry which is preliminary data.</text>
</comment>
<feature type="transmembrane region" description="Helical" evidence="8">
    <location>
        <begin position="232"/>
        <end position="251"/>
    </location>
</feature>
<feature type="transmembrane region" description="Helical" evidence="8">
    <location>
        <begin position="41"/>
        <end position="62"/>
    </location>
</feature>
<keyword evidence="6 8" id="KW-1133">Transmembrane helix</keyword>
<dbReference type="Proteomes" id="UP001156682">
    <property type="component" value="Unassembled WGS sequence"/>
</dbReference>
<feature type="transmembrane region" description="Helical" evidence="8">
    <location>
        <begin position="12"/>
        <end position="34"/>
    </location>
</feature>
<feature type="transmembrane region" description="Helical" evidence="8">
    <location>
        <begin position="137"/>
        <end position="161"/>
    </location>
</feature>
<comment type="similarity">
    <text evidence="2 8">Belongs to the 4-toluene sulfonate uptake permease (TSUP) (TC 2.A.102) family.</text>
</comment>
<keyword evidence="4 8" id="KW-1003">Cell membrane</keyword>
<feature type="transmembrane region" description="Helical" evidence="8">
    <location>
        <begin position="108"/>
        <end position="125"/>
    </location>
</feature>
<sequence length="253" mass="26887">MLFLESLLPDQISSFSSLLLIVFAGLTSAITASIGVGGGVLLLAIMAILLPPAAIIPVHGMVQLGSNFNRAIMTFKNIDWKLLAAFTPGAFLGAGLASLFLVELPLHLLQLTIAGFILFLTWGPKVPALALGRLGTFFAALITTFISMFAGATGPLVAAFVKQQHQGDRFRTVANFAAAMSVQHLPKALVFGAAGFVFSDWLGLMLLMIASGALGTWLGLRLLSKLSNQRFALVINTVLTLLALRLIWSAFFS</sequence>
<keyword evidence="10" id="KW-1185">Reference proteome</keyword>